<dbReference type="AlphaFoldDB" id="A0A9Q8W9Q3"/>
<gene>
    <name evidence="1" type="ORF">CLUP02_02023</name>
</gene>
<dbReference type="Proteomes" id="UP000830671">
    <property type="component" value="Chromosome 1"/>
</dbReference>
<name>A0A9Q8W9Q3_9PEZI</name>
<evidence type="ECO:0000313" key="2">
    <source>
        <dbReference type="Proteomes" id="UP000830671"/>
    </source>
</evidence>
<proteinExistence type="predicted"/>
<reference evidence="1" key="1">
    <citation type="journal article" date="2021" name="Mol. Plant Microbe Interact.">
        <title>Complete Genome Sequence of the Plant-Pathogenic Fungus Colletotrichum lupini.</title>
        <authorList>
            <person name="Baroncelli R."/>
            <person name="Pensec F."/>
            <person name="Da Lio D."/>
            <person name="Boufleur T."/>
            <person name="Vicente I."/>
            <person name="Sarrocco S."/>
            <person name="Picot A."/>
            <person name="Baraldi E."/>
            <person name="Sukno S."/>
            <person name="Thon M."/>
            <person name="Le Floch G."/>
        </authorList>
    </citation>
    <scope>NUCLEOTIDE SEQUENCE</scope>
    <source>
        <strain evidence="1">IMI 504893</strain>
    </source>
</reference>
<dbReference type="EMBL" id="CP019471">
    <property type="protein sequence ID" value="UQC75369.1"/>
    <property type="molecule type" value="Genomic_DNA"/>
</dbReference>
<organism evidence="1 2">
    <name type="scientific">Colletotrichum lupini</name>
    <dbReference type="NCBI Taxonomy" id="145971"/>
    <lineage>
        <taxon>Eukaryota</taxon>
        <taxon>Fungi</taxon>
        <taxon>Dikarya</taxon>
        <taxon>Ascomycota</taxon>
        <taxon>Pezizomycotina</taxon>
        <taxon>Sordariomycetes</taxon>
        <taxon>Hypocreomycetidae</taxon>
        <taxon>Glomerellales</taxon>
        <taxon>Glomerellaceae</taxon>
        <taxon>Colletotrichum</taxon>
        <taxon>Colletotrichum acutatum species complex</taxon>
    </lineage>
</organism>
<dbReference type="RefSeq" id="XP_049137015.1">
    <property type="nucleotide sequence ID" value="XM_049281058.1"/>
</dbReference>
<keyword evidence="2" id="KW-1185">Reference proteome</keyword>
<evidence type="ECO:0000313" key="1">
    <source>
        <dbReference type="EMBL" id="UQC75369.1"/>
    </source>
</evidence>
<protein>
    <submittedName>
        <fullName evidence="1">Uncharacterized protein</fullName>
    </submittedName>
</protein>
<dbReference type="GeneID" id="73336068"/>
<sequence>MIESAGYSVKFKFNVELSQSEFSHIAASIDVRAQKQTRRGPTSWWRCRNLAVSSSQPLDLGRKGYLGELKNRSWLSCEEKPRTAACRTRCDSGSEKLSPTIVDTWFFCALVERLPTRLGQQAIWGRELVLHLEYLVFLRICRASLALDYYTFDRGDGAICLRHLAYAIDYLQETGGPLGGQGSVIFGAAIPRIWEDLLRPCYVLAVYLAFPCFVAAGDGERGGGDIIAFHPAWRGVMRSGDEGPGSEEWNLSCWIPEGDSTPALVSSVLRSRSEREQGTLRRGGWFHVLGTRL</sequence>
<accession>A0A9Q8W9Q3</accession>
<dbReference type="KEGG" id="clup:CLUP02_02023"/>